<gene>
    <name evidence="4" type="ORF">CP968_28575</name>
    <name evidence="3" type="ORF">GCM10010371_44960</name>
</gene>
<organism evidence="4 5">
    <name type="scientific">Streptomyces subrutilus</name>
    <dbReference type="NCBI Taxonomy" id="36818"/>
    <lineage>
        <taxon>Bacteria</taxon>
        <taxon>Bacillati</taxon>
        <taxon>Actinomycetota</taxon>
        <taxon>Actinomycetes</taxon>
        <taxon>Kitasatosporales</taxon>
        <taxon>Streptomycetaceae</taxon>
        <taxon>Streptomyces</taxon>
    </lineage>
</organism>
<sequence>MSVTPSSRTPVVVAATVLALAVTSLPAHAHGGRPDPAPLARVAAAVETPSLFDDEAGGNANADDPAIWRNTADPDRSLVIATAKEGGLRVYGLDGRQVQSLPAPAAPAEGAPPGRFNNVDLITGLRFPDGRHDVAVVSDRGRDRLRVYRIDASRPAAPLTDVTDETAAPLLFSADQDEVAGQRTAYGLAAYTDRRSGRAYAVASRRDATALTLAELTADARGRVGYRTVRTISLPASFRLPDGGRWTPCAEPGELPQVEGMVVDPDTGDLYAGQEDVGIWKLDADLRSPARLIEKVRSFGVPGTWNPATEECDAGADPGFGGRHISADVEGLTIWRDPARPGRAGYLLASSQGDDTFAAFDRDRGDAYAGGFRVAAGGAPGTPDGSQECDGAAVTGEPLGRRFPHGLLVVQDGANTPGSAGSDGGARTDTDFKFVDLAAVKRAARL</sequence>
<dbReference type="RefSeq" id="WP_150520714.1">
    <property type="nucleotide sequence ID" value="NZ_BMVX01000018.1"/>
</dbReference>
<dbReference type="InterPro" id="IPR003431">
    <property type="entry name" value="B-propeller_Phytase"/>
</dbReference>
<dbReference type="AlphaFoldDB" id="A0A5P2UTY0"/>
<reference evidence="3" key="1">
    <citation type="journal article" date="2014" name="Int. J. Syst. Evol. Microbiol.">
        <title>Complete genome sequence of Corynebacterium casei LMG S-19264T (=DSM 44701T), isolated from a smear-ripened cheese.</title>
        <authorList>
            <consortium name="US DOE Joint Genome Institute (JGI-PGF)"/>
            <person name="Walter F."/>
            <person name="Albersmeier A."/>
            <person name="Kalinowski J."/>
            <person name="Ruckert C."/>
        </authorList>
    </citation>
    <scope>NUCLEOTIDE SEQUENCE</scope>
    <source>
        <strain evidence="3">JCM 4834</strain>
    </source>
</reference>
<keyword evidence="3" id="KW-0378">Hydrolase</keyword>
<feature type="chain" id="PRO_5044622960" evidence="1">
    <location>
        <begin position="30"/>
        <end position="446"/>
    </location>
</feature>
<proteinExistence type="predicted"/>
<dbReference type="Proteomes" id="UP000326831">
    <property type="component" value="Chromosome"/>
</dbReference>
<dbReference type="Pfam" id="PF02333">
    <property type="entry name" value="Phytase"/>
    <property type="match status" value="2"/>
</dbReference>
<evidence type="ECO:0000259" key="2">
    <source>
        <dbReference type="PROSITE" id="PS51662"/>
    </source>
</evidence>
<dbReference type="OrthoDB" id="8696437at2"/>
<dbReference type="EMBL" id="CP023701">
    <property type="protein sequence ID" value="QEU81715.1"/>
    <property type="molecule type" value="Genomic_DNA"/>
</dbReference>
<evidence type="ECO:0000256" key="1">
    <source>
        <dbReference type="SAM" id="SignalP"/>
    </source>
</evidence>
<reference evidence="4 5" key="2">
    <citation type="submission" date="2017-09" db="EMBL/GenBank/DDBJ databases">
        <authorList>
            <person name="Lee N."/>
            <person name="Cho B.-K."/>
        </authorList>
    </citation>
    <scope>NUCLEOTIDE SEQUENCE [LARGE SCALE GENOMIC DNA]</scope>
    <source>
        <strain evidence="4 5">ATCC 27467</strain>
    </source>
</reference>
<name>A0A5P2UTY0_9ACTN</name>
<dbReference type="KEGG" id="ssub:CP968_28575"/>
<keyword evidence="5" id="KW-1185">Reference proteome</keyword>
<keyword evidence="1" id="KW-0732">Signal</keyword>
<accession>A0A5P2UTY0</accession>
<protein>
    <submittedName>
        <fullName evidence="3">Hydrolase</fullName>
    </submittedName>
    <submittedName>
        <fullName evidence="4">Phytase</fullName>
    </submittedName>
</protein>
<evidence type="ECO:0000313" key="3">
    <source>
        <dbReference type="EMBL" id="GGZ80420.1"/>
    </source>
</evidence>
<feature type="signal peptide" evidence="1">
    <location>
        <begin position="1"/>
        <end position="29"/>
    </location>
</feature>
<dbReference type="PROSITE" id="PS51662">
    <property type="entry name" value="BP_PHYTASE"/>
    <property type="match status" value="1"/>
</dbReference>
<dbReference type="Proteomes" id="UP000634660">
    <property type="component" value="Unassembled WGS sequence"/>
</dbReference>
<evidence type="ECO:0000313" key="5">
    <source>
        <dbReference type="Proteomes" id="UP000326831"/>
    </source>
</evidence>
<dbReference type="GO" id="GO:0016158">
    <property type="term" value="F:inositol hexakisphosphate 3-phosphatase activity"/>
    <property type="evidence" value="ECO:0007669"/>
    <property type="project" value="InterPro"/>
</dbReference>
<feature type="domain" description="BPP" evidence="2">
    <location>
        <begin position="32"/>
        <end position="444"/>
    </location>
</feature>
<reference evidence="3" key="3">
    <citation type="submission" date="2020-09" db="EMBL/GenBank/DDBJ databases">
        <authorList>
            <person name="Sun Q."/>
            <person name="Ohkuma M."/>
        </authorList>
    </citation>
    <scope>NUCLEOTIDE SEQUENCE</scope>
    <source>
        <strain evidence="3">JCM 4834</strain>
    </source>
</reference>
<dbReference type="SUPFAM" id="SSF50956">
    <property type="entry name" value="Thermostable phytase (3-phytase)"/>
    <property type="match status" value="1"/>
</dbReference>
<dbReference type="Gene3D" id="2.120.10.30">
    <property type="entry name" value="TolB, C-terminal domain"/>
    <property type="match status" value="1"/>
</dbReference>
<dbReference type="InterPro" id="IPR011042">
    <property type="entry name" value="6-blade_b-propeller_TolB-like"/>
</dbReference>
<dbReference type="EMBL" id="BMVX01000018">
    <property type="protein sequence ID" value="GGZ80420.1"/>
    <property type="molecule type" value="Genomic_DNA"/>
</dbReference>
<evidence type="ECO:0000313" key="4">
    <source>
        <dbReference type="EMBL" id="QEU81715.1"/>
    </source>
</evidence>